<keyword evidence="1" id="KW-1133">Transmembrane helix</keyword>
<proteinExistence type="predicted"/>
<keyword evidence="1" id="KW-0472">Membrane</keyword>
<comment type="caution">
    <text evidence="2">The sequence shown here is derived from an EMBL/GenBank/DDBJ whole genome shotgun (WGS) entry which is preliminary data.</text>
</comment>
<sequence>MHLPLYSTLTTLSFLSASLYFHIGFIATIFFDREIVARFLSKAACIRKYALKSIEAMYALRRNP</sequence>
<dbReference type="Proteomes" id="UP000242660">
    <property type="component" value="Unassembled WGS sequence"/>
</dbReference>
<protein>
    <submittedName>
        <fullName evidence="2">Uncharacterized protein</fullName>
    </submittedName>
</protein>
<organism evidence="2 3">
    <name type="scientific">Candidatus Pandoraea novymonadis</name>
    <dbReference type="NCBI Taxonomy" id="1808959"/>
    <lineage>
        <taxon>Bacteria</taxon>
        <taxon>Pseudomonadati</taxon>
        <taxon>Pseudomonadota</taxon>
        <taxon>Betaproteobacteria</taxon>
        <taxon>Burkholderiales</taxon>
        <taxon>Burkholderiaceae</taxon>
        <taxon>Pandoraea</taxon>
    </lineage>
</organism>
<accession>A0ABX5FF54</accession>
<name>A0ABX5FF54_9BURK</name>
<keyword evidence="1" id="KW-0812">Transmembrane</keyword>
<dbReference type="EMBL" id="MUHY01000001">
    <property type="protein sequence ID" value="PSB92334.1"/>
    <property type="molecule type" value="Genomic_DNA"/>
</dbReference>
<feature type="transmembrane region" description="Helical" evidence="1">
    <location>
        <begin position="12"/>
        <end position="31"/>
    </location>
</feature>
<gene>
    <name evidence="2" type="ORF">BZL35_00574</name>
</gene>
<evidence type="ECO:0000313" key="3">
    <source>
        <dbReference type="Proteomes" id="UP000242660"/>
    </source>
</evidence>
<evidence type="ECO:0000256" key="1">
    <source>
        <dbReference type="SAM" id="Phobius"/>
    </source>
</evidence>
<keyword evidence="3" id="KW-1185">Reference proteome</keyword>
<evidence type="ECO:0000313" key="2">
    <source>
        <dbReference type="EMBL" id="PSB92334.1"/>
    </source>
</evidence>
<reference evidence="2 3" key="1">
    <citation type="journal article" date="2017" name="Front. Microbiol.">
        <title>Genome of Ca. Pandoraea novymonadis, an Endosymbiotic Bacterium of the Trypanosomatid Novymonas esmeraldas.</title>
        <authorList>
            <person name="Kostygov A.Y."/>
            <person name="Butenko A."/>
            <person name="Nenarokova A."/>
            <person name="Tashyreva D."/>
            <person name="Flegontov P."/>
            <person name="Lukes J."/>
            <person name="Yurchenko V."/>
        </authorList>
    </citation>
    <scope>NUCLEOTIDE SEQUENCE [LARGE SCALE GENOMIC DNA]</scope>
    <source>
        <strain evidence="2 3">E262</strain>
    </source>
</reference>